<comment type="caution">
    <text evidence="1">The sequence shown here is derived from an EMBL/GenBank/DDBJ whole genome shotgun (WGS) entry which is preliminary data.</text>
</comment>
<dbReference type="InterPro" id="IPR024510">
    <property type="entry name" value="DUF2589"/>
</dbReference>
<keyword evidence="2" id="KW-1185">Reference proteome</keyword>
<dbReference type="Pfam" id="PF11655">
    <property type="entry name" value="DUF2589"/>
    <property type="match status" value="1"/>
</dbReference>
<evidence type="ECO:0000313" key="2">
    <source>
        <dbReference type="Proteomes" id="UP000280091"/>
    </source>
</evidence>
<organism evidence="1 2">
    <name type="scientific">Flavobacterium limicola</name>
    <dbReference type="NCBI Taxonomy" id="180441"/>
    <lineage>
        <taxon>Bacteria</taxon>
        <taxon>Pseudomonadati</taxon>
        <taxon>Bacteroidota</taxon>
        <taxon>Flavobacteriia</taxon>
        <taxon>Flavobacteriales</taxon>
        <taxon>Flavobacteriaceae</taxon>
        <taxon>Flavobacterium</taxon>
    </lineage>
</organism>
<evidence type="ECO:0000313" key="1">
    <source>
        <dbReference type="EMBL" id="RKS89689.1"/>
    </source>
</evidence>
<gene>
    <name evidence="1" type="ORF">BC952_3019</name>
</gene>
<protein>
    <submittedName>
        <fullName evidence="1">Uncharacterized protein DUF2589</fullName>
    </submittedName>
</protein>
<proteinExistence type="predicted"/>
<accession>A0A495RQS6</accession>
<sequence>MINFSKLVEAINEATNIAHSSLLENHDDLMESYFEKKEGSDNFQAKMVSINYPVKAHDNSIKNVAVNVPLITLVPVSTTRIEELKFTTNLEVALENDELLVSFSNEEESNNLFSKKRKSSFAKIEIILKPNESTEGIKNIIEGYEKILRAQIPG</sequence>
<reference evidence="1 2" key="1">
    <citation type="submission" date="2018-10" db="EMBL/GenBank/DDBJ databases">
        <title>Genomic Encyclopedia of Archaeal and Bacterial Type Strains, Phase II (KMG-II): from individual species to whole genera.</title>
        <authorList>
            <person name="Goeker M."/>
        </authorList>
    </citation>
    <scope>NUCLEOTIDE SEQUENCE [LARGE SCALE GENOMIC DNA]</scope>
    <source>
        <strain evidence="1 2">DSM 15094</strain>
    </source>
</reference>
<dbReference type="OrthoDB" id="5870625at2"/>
<dbReference type="AlphaFoldDB" id="A0A495RQS6"/>
<dbReference type="EMBL" id="RBXA01000006">
    <property type="protein sequence ID" value="RKS89689.1"/>
    <property type="molecule type" value="Genomic_DNA"/>
</dbReference>
<dbReference type="RefSeq" id="WP_121366257.1">
    <property type="nucleotide sequence ID" value="NZ_RBXA01000006.1"/>
</dbReference>
<name>A0A495RQS6_9FLAO</name>
<dbReference type="Proteomes" id="UP000280091">
    <property type="component" value="Unassembled WGS sequence"/>
</dbReference>